<dbReference type="HOGENOM" id="CLU_033058_2_2_7"/>
<dbReference type="EC" id="5.2.1.8" evidence="3 12"/>
<keyword evidence="6 12" id="KW-0132">Cell division</keyword>
<accession>D3UIF8</accession>
<feature type="compositionally biased region" description="Basic residues" evidence="15">
    <location>
        <begin position="456"/>
        <end position="468"/>
    </location>
</feature>
<comment type="subcellular location">
    <subcellularLocation>
        <location evidence="12">Cytoplasm</location>
    </subcellularLocation>
    <text evidence="12">About half TF is bound to the ribosome near the polypeptide exit tunnel while the other half is free in the cytoplasm.</text>
</comment>
<evidence type="ECO:0000256" key="5">
    <source>
        <dbReference type="ARBA" id="ARBA00022490"/>
    </source>
</evidence>
<dbReference type="SUPFAM" id="SSF54534">
    <property type="entry name" value="FKBP-like"/>
    <property type="match status" value="1"/>
</dbReference>
<dbReference type="PROSITE" id="PS50059">
    <property type="entry name" value="FKBP_PPIASE"/>
    <property type="match status" value="1"/>
</dbReference>
<evidence type="ECO:0000313" key="18">
    <source>
        <dbReference type="Proteomes" id="UP000001522"/>
    </source>
</evidence>
<dbReference type="InterPro" id="IPR008881">
    <property type="entry name" value="Trigger_fac_ribosome-bd_bac"/>
</dbReference>
<dbReference type="InterPro" id="IPR046357">
    <property type="entry name" value="PPIase_dom_sf"/>
</dbReference>
<dbReference type="GO" id="GO:0003755">
    <property type="term" value="F:peptidyl-prolyl cis-trans isomerase activity"/>
    <property type="evidence" value="ECO:0007669"/>
    <property type="project" value="UniProtKB-UniRule"/>
</dbReference>
<dbReference type="Gene3D" id="3.30.70.1050">
    <property type="entry name" value="Trigger factor ribosome-binding domain"/>
    <property type="match status" value="1"/>
</dbReference>
<comment type="domain">
    <text evidence="12">Consists of 3 domains; the N-terminus binds the ribosome, the middle domain has PPIase activity, while the C-terminus has intrinsic chaperone activity on its own.</text>
</comment>
<comment type="function">
    <text evidence="12">Involved in protein export. Acts as a chaperone by maintaining the newly synthesized protein in an open conformation. Functions as a peptidyl-prolyl cis-trans isomerase.</text>
</comment>
<protein>
    <recommendedName>
        <fullName evidence="4 12">Trigger factor</fullName>
        <shortName evidence="12">TF</shortName>
        <ecNumber evidence="3 12">5.2.1.8</ecNumber>
    </recommendedName>
    <alternativeName>
        <fullName evidence="11 12">PPIase</fullName>
    </alternativeName>
</protein>
<comment type="catalytic activity">
    <reaction evidence="1 12 13">
        <text>[protein]-peptidylproline (omega=180) = [protein]-peptidylproline (omega=0)</text>
        <dbReference type="Rhea" id="RHEA:16237"/>
        <dbReference type="Rhea" id="RHEA-COMP:10747"/>
        <dbReference type="Rhea" id="RHEA-COMP:10748"/>
        <dbReference type="ChEBI" id="CHEBI:83833"/>
        <dbReference type="ChEBI" id="CHEBI:83834"/>
        <dbReference type="EC" id="5.2.1.8"/>
    </reaction>
</comment>
<keyword evidence="9 12" id="KW-0413">Isomerase</keyword>
<feature type="domain" description="PPIase FKBP-type" evidence="16">
    <location>
        <begin position="165"/>
        <end position="247"/>
    </location>
</feature>
<dbReference type="NCBIfam" id="TIGR00115">
    <property type="entry name" value="tig"/>
    <property type="match status" value="1"/>
</dbReference>
<evidence type="ECO:0000256" key="6">
    <source>
        <dbReference type="ARBA" id="ARBA00022618"/>
    </source>
</evidence>
<dbReference type="InterPro" id="IPR005215">
    <property type="entry name" value="Trig_fac"/>
</dbReference>
<evidence type="ECO:0000256" key="12">
    <source>
        <dbReference type="HAMAP-Rule" id="MF_00303"/>
    </source>
</evidence>
<dbReference type="Proteomes" id="UP000001522">
    <property type="component" value="Chromosome"/>
</dbReference>
<dbReference type="AlphaFoldDB" id="D3UIF8"/>
<feature type="region of interest" description="Disordered" evidence="15">
    <location>
        <begin position="436"/>
        <end position="468"/>
    </location>
</feature>
<dbReference type="PIRSF" id="PIRSF003095">
    <property type="entry name" value="Trigger_factor"/>
    <property type="match status" value="1"/>
</dbReference>
<sequence>MELRTNKINSANVIASGVITLKDLEDKITKIATRLSKTMKLDGFRKGKVPLQLIRSRYQDSIRQDAQKDAIQEMLQHALKDLHLDARQVLGDPMMTKMEEKDGGFDVEIKISLTPDIPLDSVPACIPEVKVPRVTEEEVKTRLEEIAKREAPLIDAPKDKRLENDDVAVFDFEGFVDGKPFEGGKAENFELIIGSGSFVPGFEDAMLGMLADEAKEISITFPAEYHVKHLASKDATFKVKLHAIKVKDKPQINDDLAKKLLPQNATASLRDLDAEIKKQLELEAKTKVYNEELKEKLVENFLEKIHFDLPDLVIEQEMDLLFRNSLSSIAEEELKTLQENPEKAKEKRESFRDEAKNSVQVTFIIDALAKQKNITVQDNEVFQTVYYEAMMMGQNPTQIIEYYKSNNLLPAIKMAMVEDRVLQNLLDTKVEFVDKLPQKSEDKAKEGASKKESKRAVGRVRSPKKGDQ</sequence>
<dbReference type="RefSeq" id="WP_013023353.1">
    <property type="nucleotide sequence ID" value="NC_013949.1"/>
</dbReference>
<evidence type="ECO:0000313" key="17">
    <source>
        <dbReference type="EMBL" id="CBG40281.1"/>
    </source>
</evidence>
<evidence type="ECO:0000256" key="4">
    <source>
        <dbReference type="ARBA" id="ARBA00016902"/>
    </source>
</evidence>
<evidence type="ECO:0000256" key="8">
    <source>
        <dbReference type="ARBA" id="ARBA00023186"/>
    </source>
</evidence>
<evidence type="ECO:0000256" key="9">
    <source>
        <dbReference type="ARBA" id="ARBA00023235"/>
    </source>
</evidence>
<dbReference type="SUPFAM" id="SSF102735">
    <property type="entry name" value="Trigger factor ribosome-binding domain"/>
    <property type="match status" value="1"/>
</dbReference>
<evidence type="ECO:0000256" key="13">
    <source>
        <dbReference type="PROSITE-ProRule" id="PRU00277"/>
    </source>
</evidence>
<dbReference type="STRING" id="679897.HMU10240"/>
<dbReference type="GO" id="GO:0005737">
    <property type="term" value="C:cytoplasm"/>
    <property type="evidence" value="ECO:0007669"/>
    <property type="project" value="UniProtKB-SubCell"/>
</dbReference>
<dbReference type="FunFam" id="3.10.50.40:FF:000001">
    <property type="entry name" value="Trigger factor"/>
    <property type="match status" value="1"/>
</dbReference>
<dbReference type="Pfam" id="PF05698">
    <property type="entry name" value="Trigger_C"/>
    <property type="match status" value="1"/>
</dbReference>
<evidence type="ECO:0000256" key="15">
    <source>
        <dbReference type="SAM" id="MobiDB-lite"/>
    </source>
</evidence>
<dbReference type="eggNOG" id="COG0544">
    <property type="taxonomic scope" value="Bacteria"/>
</dbReference>
<gene>
    <name evidence="12 17" type="primary">tig</name>
    <name evidence="17" type="ordered locus">HMU10240</name>
</gene>
<feature type="compositionally biased region" description="Basic and acidic residues" evidence="15">
    <location>
        <begin position="436"/>
        <end position="455"/>
    </location>
</feature>
<proteinExistence type="inferred from homology"/>
<organism evidence="17 18">
    <name type="scientific">Helicobacter mustelae (strain ATCC 43772 / CCUG 25715 / CIP 103759 / LMG 18044 / NCTC 12198 / R85-136P)</name>
    <name type="common">Campylobacter mustelae</name>
    <dbReference type="NCBI Taxonomy" id="679897"/>
    <lineage>
        <taxon>Bacteria</taxon>
        <taxon>Pseudomonadati</taxon>
        <taxon>Campylobacterota</taxon>
        <taxon>Epsilonproteobacteria</taxon>
        <taxon>Campylobacterales</taxon>
        <taxon>Helicobacteraceae</taxon>
        <taxon>Helicobacter</taxon>
    </lineage>
</organism>
<dbReference type="InterPro" id="IPR027304">
    <property type="entry name" value="Trigger_fact/SurA_dom_sf"/>
</dbReference>
<dbReference type="HAMAP" id="MF_00303">
    <property type="entry name" value="Trigger_factor_Tig"/>
    <property type="match status" value="1"/>
</dbReference>
<dbReference type="KEGG" id="hms:HMU10240"/>
<keyword evidence="7 12" id="KW-0697">Rotamase</keyword>
<dbReference type="GO" id="GO:0006457">
    <property type="term" value="P:protein folding"/>
    <property type="evidence" value="ECO:0007669"/>
    <property type="project" value="UniProtKB-UniRule"/>
</dbReference>
<evidence type="ECO:0000256" key="1">
    <source>
        <dbReference type="ARBA" id="ARBA00000971"/>
    </source>
</evidence>
<dbReference type="InterPro" id="IPR037041">
    <property type="entry name" value="Trigger_fac_C_sf"/>
</dbReference>
<reference evidence="17 18" key="1">
    <citation type="journal article" date="2010" name="BMC Genomics">
        <title>Comparative genomics and proteomics of Helicobacter mustelae, an ulcerogenic and carcinogenic gastric pathogen.</title>
        <authorList>
            <person name="O'Toole P.W."/>
            <person name="Snelling W.J."/>
            <person name="Canchaya C."/>
            <person name="Forde B.M."/>
            <person name="Hardie K.R."/>
            <person name="Josenhans C."/>
            <person name="Graham R.L.J."/>
            <person name="McMullan G."/>
            <person name="Parkhill J."/>
            <person name="Belda E."/>
            <person name="Bentley S.D."/>
        </authorList>
    </citation>
    <scope>NUCLEOTIDE SEQUENCE [LARGE SCALE GENOMIC DNA]</scope>
    <source>
        <strain evidence="18">ATCC 43772 / LMG 18044 / NCTC 12198 / 12198</strain>
    </source>
</reference>
<dbReference type="InterPro" id="IPR001179">
    <property type="entry name" value="PPIase_FKBP_dom"/>
</dbReference>
<dbReference type="InterPro" id="IPR008880">
    <property type="entry name" value="Trigger_fac_C"/>
</dbReference>
<dbReference type="Gene3D" id="3.10.50.40">
    <property type="match status" value="1"/>
</dbReference>
<dbReference type="EMBL" id="FN555004">
    <property type="protein sequence ID" value="CBG40281.1"/>
    <property type="molecule type" value="Genomic_DNA"/>
</dbReference>
<dbReference type="InterPro" id="IPR036611">
    <property type="entry name" value="Trigger_fac_ribosome-bd_sf"/>
</dbReference>
<evidence type="ECO:0000256" key="10">
    <source>
        <dbReference type="ARBA" id="ARBA00023306"/>
    </source>
</evidence>
<evidence type="ECO:0000256" key="7">
    <source>
        <dbReference type="ARBA" id="ARBA00023110"/>
    </source>
</evidence>
<evidence type="ECO:0000256" key="14">
    <source>
        <dbReference type="RuleBase" id="RU003914"/>
    </source>
</evidence>
<dbReference type="SUPFAM" id="SSF109998">
    <property type="entry name" value="Triger factor/SurA peptide-binding domain-like"/>
    <property type="match status" value="1"/>
</dbReference>
<evidence type="ECO:0000256" key="11">
    <source>
        <dbReference type="ARBA" id="ARBA00029986"/>
    </source>
</evidence>
<dbReference type="Gene3D" id="1.10.3120.10">
    <property type="entry name" value="Trigger factor, C-terminal domain"/>
    <property type="match status" value="1"/>
</dbReference>
<evidence type="ECO:0000256" key="2">
    <source>
        <dbReference type="ARBA" id="ARBA00005464"/>
    </source>
</evidence>
<keyword evidence="8 12" id="KW-0143">Chaperone</keyword>
<keyword evidence="5 12" id="KW-0963">Cytoplasm</keyword>
<dbReference type="GO" id="GO:0051301">
    <property type="term" value="P:cell division"/>
    <property type="evidence" value="ECO:0007669"/>
    <property type="project" value="UniProtKB-KW"/>
</dbReference>
<dbReference type="Pfam" id="PF05697">
    <property type="entry name" value="Trigger_N"/>
    <property type="match status" value="1"/>
</dbReference>
<keyword evidence="10 12" id="KW-0131">Cell cycle</keyword>
<dbReference type="GO" id="GO:0015031">
    <property type="term" value="P:protein transport"/>
    <property type="evidence" value="ECO:0007669"/>
    <property type="project" value="UniProtKB-UniRule"/>
</dbReference>
<keyword evidence="18" id="KW-1185">Reference proteome</keyword>
<name>D3UIF8_HELM1</name>
<evidence type="ECO:0000259" key="16">
    <source>
        <dbReference type="PROSITE" id="PS50059"/>
    </source>
</evidence>
<evidence type="ECO:0000256" key="3">
    <source>
        <dbReference type="ARBA" id="ARBA00013194"/>
    </source>
</evidence>
<comment type="similarity">
    <text evidence="2 12 14">Belongs to the FKBP-type PPIase family. Tig subfamily.</text>
</comment>
<dbReference type="Pfam" id="PF00254">
    <property type="entry name" value="FKBP_C"/>
    <property type="match status" value="1"/>
</dbReference>